<protein>
    <recommendedName>
        <fullName evidence="2">Zinc-ribbon domain-containing protein</fullName>
    </recommendedName>
</protein>
<dbReference type="GeneID" id="77399686"/>
<keyword evidence="1" id="KW-0472">Membrane</keyword>
<reference evidence="3 4" key="2">
    <citation type="journal article" date="2010" name="J. Bacteriol.">
        <title>Complete genome sequence of Methanothermobacter marburgensis, a methanoarchaeon model organism.</title>
        <authorList>
            <person name="Liesegang H."/>
            <person name="Kaster A.K."/>
            <person name="Wiezer A."/>
            <person name="Goenrich M."/>
            <person name="Wollherr A."/>
            <person name="Seedorf H."/>
            <person name="Gottschalk G."/>
            <person name="Thauer R.K."/>
        </authorList>
    </citation>
    <scope>NUCLEOTIDE SEQUENCE [LARGE SCALE GENOMIC DNA]</scope>
    <source>
        <strain evidence="4">ATCC BAA-927 / DSM 2133 / JCM 14651 / NBRC 100331 / OCM 82 / Marburg</strain>
    </source>
</reference>
<dbReference type="Proteomes" id="UP000000345">
    <property type="component" value="Chromosome"/>
</dbReference>
<keyword evidence="1" id="KW-1133">Transmembrane helix</keyword>
<dbReference type="EMBL" id="CP001710">
    <property type="protein sequence ID" value="ADL58505.1"/>
    <property type="molecule type" value="Genomic_DNA"/>
</dbReference>
<reference key="1">
    <citation type="submission" date="2009-08" db="EMBL/GenBank/DDBJ databases">
        <title>The genome sequence of Methanothermobacter marburgensis.</title>
        <authorList>
            <person name="Kaster A."/>
            <person name="Seedorf H."/>
            <person name="Goenrich M."/>
            <person name="Wiezer A."/>
            <person name="Liesegang H."/>
            <person name="Thauer R."/>
            <person name="Gottschalk G."/>
        </authorList>
    </citation>
    <scope>NUCLEOTIDE SEQUENCE</scope>
    <source>
        <strain>Marburg</strain>
    </source>
</reference>
<feature type="domain" description="Zinc-ribbon" evidence="2">
    <location>
        <begin position="4"/>
        <end position="25"/>
    </location>
</feature>
<dbReference type="PaxDb" id="79929-MTBMA_c09100"/>
<dbReference type="KEGG" id="mmg:MTBMA_c09100"/>
<gene>
    <name evidence="3" type="ordered locus">MTBMA_c09100</name>
</gene>
<feature type="transmembrane region" description="Helical" evidence="1">
    <location>
        <begin position="43"/>
        <end position="64"/>
    </location>
</feature>
<evidence type="ECO:0000256" key="1">
    <source>
        <dbReference type="SAM" id="Phobius"/>
    </source>
</evidence>
<name>D9PWA7_METTM</name>
<organism evidence="3 4">
    <name type="scientific">Methanothermobacter marburgensis (strain ATCC BAA-927 / DSM 2133 / JCM 14651 / NBRC 100331 / OCM 82 / Marburg)</name>
    <name type="common">Methanobacterium thermoautotrophicum</name>
    <dbReference type="NCBI Taxonomy" id="79929"/>
    <lineage>
        <taxon>Archaea</taxon>
        <taxon>Methanobacteriati</taxon>
        <taxon>Methanobacteriota</taxon>
        <taxon>Methanomada group</taxon>
        <taxon>Methanobacteria</taxon>
        <taxon>Methanobacteriales</taxon>
        <taxon>Methanobacteriaceae</taxon>
        <taxon>Methanothermobacter</taxon>
    </lineage>
</organism>
<evidence type="ECO:0000259" key="2">
    <source>
        <dbReference type="Pfam" id="PF13240"/>
    </source>
</evidence>
<evidence type="ECO:0000313" key="4">
    <source>
        <dbReference type="Proteomes" id="UP000000345"/>
    </source>
</evidence>
<dbReference type="Pfam" id="PF18933">
    <property type="entry name" value="PsbP_2"/>
    <property type="match status" value="1"/>
</dbReference>
<evidence type="ECO:0000313" key="3">
    <source>
        <dbReference type="EMBL" id="ADL58505.1"/>
    </source>
</evidence>
<dbReference type="OrthoDB" id="77949at2157"/>
<sequence length="227" mass="25518">MKRCSNCGSENRRNAVFCSSCGFKLNSGGSNSWWKKQSQTSKVLIAITIPFILIIAIAITATVFSDYGTESDYDSVDATGGSALTESYLNKFKGNGISFSYPKTWTIYTPEDKSSDAVVDLKSYDMGINSIMTVYKKPYTLDAEALRDIWLEVCYEKGDTVEYVKEIKVDGNRAYAIKSFYYSNGCGEHEYIVFTDGTYEYSLLFTSDDISLIQDDIDTIIRSFRVE</sequence>
<dbReference type="Pfam" id="PF13240">
    <property type="entry name" value="Zn_Ribbon_1"/>
    <property type="match status" value="1"/>
</dbReference>
<proteinExistence type="predicted"/>
<accession>D9PWA7</accession>
<dbReference type="AlphaFoldDB" id="D9PWA7"/>
<keyword evidence="4" id="KW-1185">Reference proteome</keyword>
<dbReference type="GeneID" id="9704618"/>
<dbReference type="STRING" id="79929.MTBMA_c09100"/>
<keyword evidence="1" id="KW-0812">Transmembrane</keyword>
<dbReference type="RefSeq" id="WP_013295729.1">
    <property type="nucleotide sequence ID" value="NC_014408.1"/>
</dbReference>
<dbReference type="InterPro" id="IPR026870">
    <property type="entry name" value="Zinc_ribbon_dom"/>
</dbReference>
<dbReference type="HOGENOM" id="CLU_1217602_0_0_2"/>